<protein>
    <submittedName>
        <fullName evidence="2">Uncharacterized protein</fullName>
    </submittedName>
</protein>
<keyword evidence="1" id="KW-0472">Membrane</keyword>
<accession>A0A9P4UXS4</accession>
<keyword evidence="3" id="KW-1185">Reference proteome</keyword>
<evidence type="ECO:0000313" key="3">
    <source>
        <dbReference type="Proteomes" id="UP000799444"/>
    </source>
</evidence>
<evidence type="ECO:0000256" key="1">
    <source>
        <dbReference type="SAM" id="Phobius"/>
    </source>
</evidence>
<dbReference type="AlphaFoldDB" id="A0A9P4UXS4"/>
<comment type="caution">
    <text evidence="2">The sequence shown here is derived from an EMBL/GenBank/DDBJ whole genome shotgun (WGS) entry which is preliminary data.</text>
</comment>
<dbReference type="OrthoDB" id="5405107at2759"/>
<keyword evidence="1" id="KW-0812">Transmembrane</keyword>
<proteinExistence type="predicted"/>
<name>A0A9P4UXS4_9PLEO</name>
<feature type="transmembrane region" description="Helical" evidence="1">
    <location>
        <begin position="71"/>
        <end position="89"/>
    </location>
</feature>
<feature type="transmembrane region" description="Helical" evidence="1">
    <location>
        <begin position="20"/>
        <end position="39"/>
    </location>
</feature>
<gene>
    <name evidence="2" type="ORF">EJ04DRAFT_580818</name>
</gene>
<organism evidence="2 3">
    <name type="scientific">Polyplosphaeria fusca</name>
    <dbReference type="NCBI Taxonomy" id="682080"/>
    <lineage>
        <taxon>Eukaryota</taxon>
        <taxon>Fungi</taxon>
        <taxon>Dikarya</taxon>
        <taxon>Ascomycota</taxon>
        <taxon>Pezizomycotina</taxon>
        <taxon>Dothideomycetes</taxon>
        <taxon>Pleosporomycetidae</taxon>
        <taxon>Pleosporales</taxon>
        <taxon>Tetraplosphaeriaceae</taxon>
        <taxon>Polyplosphaeria</taxon>
    </lineage>
</organism>
<keyword evidence="1" id="KW-1133">Transmembrane helix</keyword>
<evidence type="ECO:0000313" key="2">
    <source>
        <dbReference type="EMBL" id="KAF2729193.1"/>
    </source>
</evidence>
<sequence>MADTEQVKDPVSSYNKTRRFGFLLVPTAAYALFLCYQNITRLRVYEAQSEKAAKWSSTAAERLRKTRTTQAGATIAILLSLVSSTLLYIPSLQAYRLPVGITNAVLLAASRYHFGNFWNAKNQVQVPFVEKFNEAVRGSEDVRKMLGILAWAWSLITFDWAIGKGTGLEYVGTAILAVVALRGWY</sequence>
<dbReference type="EMBL" id="ML996253">
    <property type="protein sequence ID" value="KAF2729193.1"/>
    <property type="molecule type" value="Genomic_DNA"/>
</dbReference>
<reference evidence="2" key="1">
    <citation type="journal article" date="2020" name="Stud. Mycol.">
        <title>101 Dothideomycetes genomes: a test case for predicting lifestyles and emergence of pathogens.</title>
        <authorList>
            <person name="Haridas S."/>
            <person name="Albert R."/>
            <person name="Binder M."/>
            <person name="Bloem J."/>
            <person name="Labutti K."/>
            <person name="Salamov A."/>
            <person name="Andreopoulos B."/>
            <person name="Baker S."/>
            <person name="Barry K."/>
            <person name="Bills G."/>
            <person name="Bluhm B."/>
            <person name="Cannon C."/>
            <person name="Castanera R."/>
            <person name="Culley D."/>
            <person name="Daum C."/>
            <person name="Ezra D."/>
            <person name="Gonzalez J."/>
            <person name="Henrissat B."/>
            <person name="Kuo A."/>
            <person name="Liang C."/>
            <person name="Lipzen A."/>
            <person name="Lutzoni F."/>
            <person name="Magnuson J."/>
            <person name="Mondo S."/>
            <person name="Nolan M."/>
            <person name="Ohm R."/>
            <person name="Pangilinan J."/>
            <person name="Park H.-J."/>
            <person name="Ramirez L."/>
            <person name="Alfaro M."/>
            <person name="Sun H."/>
            <person name="Tritt A."/>
            <person name="Yoshinaga Y."/>
            <person name="Zwiers L.-H."/>
            <person name="Turgeon B."/>
            <person name="Goodwin S."/>
            <person name="Spatafora J."/>
            <person name="Crous P."/>
            <person name="Grigoriev I."/>
        </authorList>
    </citation>
    <scope>NUCLEOTIDE SEQUENCE</scope>
    <source>
        <strain evidence="2">CBS 125425</strain>
    </source>
</reference>
<dbReference type="Proteomes" id="UP000799444">
    <property type="component" value="Unassembled WGS sequence"/>
</dbReference>